<dbReference type="InterPro" id="IPR003837">
    <property type="entry name" value="GatC"/>
</dbReference>
<dbReference type="SUPFAM" id="SSF141000">
    <property type="entry name" value="Glu-tRNAGln amidotransferase C subunit"/>
    <property type="match status" value="1"/>
</dbReference>
<dbReference type="InterPro" id="IPR036113">
    <property type="entry name" value="Asp/Glu-ADT_sf_sub_c"/>
</dbReference>
<gene>
    <name evidence="1" type="ORF">ADN00_11185</name>
</gene>
<evidence type="ECO:0000313" key="2">
    <source>
        <dbReference type="Proteomes" id="UP000050417"/>
    </source>
</evidence>
<dbReference type="GO" id="GO:0006450">
    <property type="term" value="P:regulation of translational fidelity"/>
    <property type="evidence" value="ECO:0007669"/>
    <property type="project" value="InterPro"/>
</dbReference>
<sequence>MVELAALRLDAQESEYLRQQLNLQLAAIHELESIPLDTGLQITSHGVPYPAELRQPLREDQWQPSPAVERIIAQAPQFEDGYIIVPEIPHKKLD</sequence>
<proteinExistence type="predicted"/>
<evidence type="ECO:0008006" key="3">
    <source>
        <dbReference type="Google" id="ProtNLM"/>
    </source>
</evidence>
<evidence type="ECO:0000313" key="1">
    <source>
        <dbReference type="EMBL" id="KPL76584.1"/>
    </source>
</evidence>
<keyword evidence="2" id="KW-1185">Reference proteome</keyword>
<reference evidence="1 2" key="1">
    <citation type="submission" date="2015-07" db="EMBL/GenBank/DDBJ databases">
        <title>Genome sequence of Ornatilinea apprima DSM 23815.</title>
        <authorList>
            <person name="Hemp J."/>
            <person name="Ward L.M."/>
            <person name="Pace L.A."/>
            <person name="Fischer W.W."/>
        </authorList>
    </citation>
    <scope>NUCLEOTIDE SEQUENCE [LARGE SCALE GENOMIC DNA]</scope>
    <source>
        <strain evidence="1 2">P3M-1</strain>
    </source>
</reference>
<comment type="caution">
    <text evidence="1">The sequence shown here is derived from an EMBL/GenBank/DDBJ whole genome shotgun (WGS) entry which is preliminary data.</text>
</comment>
<dbReference type="AlphaFoldDB" id="A0A0P6X8H4"/>
<organism evidence="1 2">
    <name type="scientific">Ornatilinea apprima</name>
    <dbReference type="NCBI Taxonomy" id="1134406"/>
    <lineage>
        <taxon>Bacteria</taxon>
        <taxon>Bacillati</taxon>
        <taxon>Chloroflexota</taxon>
        <taxon>Anaerolineae</taxon>
        <taxon>Anaerolineales</taxon>
        <taxon>Anaerolineaceae</taxon>
        <taxon>Ornatilinea</taxon>
    </lineage>
</organism>
<dbReference type="Pfam" id="PF02686">
    <property type="entry name" value="GatC"/>
    <property type="match status" value="1"/>
</dbReference>
<dbReference type="EMBL" id="LGCL01000025">
    <property type="protein sequence ID" value="KPL76584.1"/>
    <property type="molecule type" value="Genomic_DNA"/>
</dbReference>
<protein>
    <recommendedName>
        <fullName evidence="3">Aspartyl/glutamyl-tRNA(Asn/Gln) amidotransferase subunit C</fullName>
    </recommendedName>
</protein>
<accession>A0A0P6X8H4</accession>
<dbReference type="Proteomes" id="UP000050417">
    <property type="component" value="Unassembled WGS sequence"/>
</dbReference>
<dbReference type="STRING" id="1134406.ADN00_11185"/>
<name>A0A0P6X8H4_9CHLR</name>